<comment type="caution">
    <text evidence="3">The sequence shown here is derived from an EMBL/GenBank/DDBJ whole genome shotgun (WGS) entry which is preliminary data.</text>
</comment>
<evidence type="ECO:0000313" key="3">
    <source>
        <dbReference type="EMBL" id="KAK8070642.1"/>
    </source>
</evidence>
<dbReference type="EMBL" id="JAQQWN010000008">
    <property type="protein sequence ID" value="KAK8070642.1"/>
    <property type="molecule type" value="Genomic_DNA"/>
</dbReference>
<reference evidence="3 4" key="1">
    <citation type="submission" date="2023-01" db="EMBL/GenBank/DDBJ databases">
        <title>Analysis of 21 Apiospora genomes using comparative genomics revels a genus with tremendous synthesis potential of carbohydrate active enzymes and secondary metabolites.</title>
        <authorList>
            <person name="Sorensen T."/>
        </authorList>
    </citation>
    <scope>NUCLEOTIDE SEQUENCE [LARGE SCALE GENOMIC DNA]</scope>
    <source>
        <strain evidence="3 4">CBS 114990</strain>
    </source>
</reference>
<gene>
    <name evidence="3" type="ORF">PG997_010845</name>
</gene>
<dbReference type="Proteomes" id="UP001433268">
    <property type="component" value="Unassembled WGS sequence"/>
</dbReference>
<dbReference type="InterPro" id="IPR010730">
    <property type="entry name" value="HET"/>
</dbReference>
<accession>A0ABR1VID1</accession>
<evidence type="ECO:0000256" key="1">
    <source>
        <dbReference type="SAM" id="MobiDB-lite"/>
    </source>
</evidence>
<dbReference type="PANTHER" id="PTHR24148:SF64">
    <property type="entry name" value="HETEROKARYON INCOMPATIBILITY DOMAIN-CONTAINING PROTEIN"/>
    <property type="match status" value="1"/>
</dbReference>
<feature type="compositionally biased region" description="Basic residues" evidence="1">
    <location>
        <begin position="496"/>
        <end position="505"/>
    </location>
</feature>
<feature type="domain" description="Heterokaryon incompatibility" evidence="2">
    <location>
        <begin position="54"/>
        <end position="199"/>
    </location>
</feature>
<organism evidence="3 4">
    <name type="scientific">Apiospora hydei</name>
    <dbReference type="NCBI Taxonomy" id="1337664"/>
    <lineage>
        <taxon>Eukaryota</taxon>
        <taxon>Fungi</taxon>
        <taxon>Dikarya</taxon>
        <taxon>Ascomycota</taxon>
        <taxon>Pezizomycotina</taxon>
        <taxon>Sordariomycetes</taxon>
        <taxon>Xylariomycetidae</taxon>
        <taxon>Amphisphaeriales</taxon>
        <taxon>Apiosporaceae</taxon>
        <taxon>Apiospora</taxon>
    </lineage>
</organism>
<dbReference type="PANTHER" id="PTHR24148">
    <property type="entry name" value="ANKYRIN REPEAT DOMAIN-CONTAINING PROTEIN 39 HOMOLOG-RELATED"/>
    <property type="match status" value="1"/>
</dbReference>
<dbReference type="InterPro" id="IPR052895">
    <property type="entry name" value="HetReg/Transcr_Mod"/>
</dbReference>
<evidence type="ECO:0000259" key="2">
    <source>
        <dbReference type="Pfam" id="PF06985"/>
    </source>
</evidence>
<dbReference type="RefSeq" id="XP_066664450.1">
    <property type="nucleotide sequence ID" value="XM_066815160.1"/>
</dbReference>
<proteinExistence type="predicted"/>
<feature type="region of interest" description="Disordered" evidence="1">
    <location>
        <begin position="496"/>
        <end position="523"/>
    </location>
</feature>
<dbReference type="GeneID" id="92048220"/>
<evidence type="ECO:0000313" key="4">
    <source>
        <dbReference type="Proteomes" id="UP001433268"/>
    </source>
</evidence>
<feature type="compositionally biased region" description="Low complexity" evidence="1">
    <location>
        <begin position="509"/>
        <end position="523"/>
    </location>
</feature>
<protein>
    <recommendedName>
        <fullName evidence="2">Heterokaryon incompatibility domain-containing protein</fullName>
    </recommendedName>
</protein>
<name>A0ABR1VID1_9PEZI</name>
<keyword evidence="4" id="KW-1185">Reference proteome</keyword>
<sequence>MDTTSLHTVSPASYNYQLLKPNEIRLALLEPSPHDNGPLSVRLVPTDIEAPPPYDAISYVWGDDAADTVPILCDGLFVRVTKNLHWTLSRAQRRHHHPDSSAYVVVWADALCINQHDDVERGAQVALMGRIYTNARTVLVCMGPELSYAGGSLVASLLSEWDASAATAGVDIKVDDVHWRALGALTRAPWFSRVWVLQEVGLARDPRVIYGGGPDDNIGIEEFSYRLLRCVVSWARSRMSSFAAYMKIEGLLVHDWWLDWSQPRPGGEAPGEVLHYQFLDLLDQGALLQCRDPRDRVYAFLGHPVAAAAGTIVPDYTKPKIQVFQETTLVLLRDSGIRTLSSVEHDTQTIEEDTPSWVVRWDVTPTFNNIWNSYGPTYSSAAGLGTGGALELNGDCLQVEGVVVDSVLAVFPVRLAPSTMGIWFFSANTDSWHPLVSFSPELEQDTTAPFAYNATKSAILAHTLCGRPWDDQDQDAIILRMFSDYITGGCERHNTKKRHRRRSICKQRPSAMAAPSSSPKTATTAWRREFAGQATHVPLCRAGPYRSSFGRYP</sequence>
<dbReference type="Pfam" id="PF06985">
    <property type="entry name" value="HET"/>
    <property type="match status" value="1"/>
</dbReference>